<reference evidence="3" key="1">
    <citation type="journal article" date="2015" name="Nat. Genet.">
        <title>The genome and transcriptome of the zoonotic hookworm Ancylostoma ceylanicum identify infection-specific gene families.</title>
        <authorList>
            <person name="Schwarz E.M."/>
            <person name="Hu Y."/>
            <person name="Antoshechkin I."/>
            <person name="Miller M.M."/>
            <person name="Sternberg P.W."/>
            <person name="Aroian R.V."/>
        </authorList>
    </citation>
    <scope>NUCLEOTIDE SEQUENCE</scope>
    <source>
        <strain evidence="3">HY135</strain>
    </source>
</reference>
<dbReference type="EMBL" id="JARK01000441">
    <property type="protein sequence ID" value="EYC36945.1"/>
    <property type="molecule type" value="Genomic_DNA"/>
</dbReference>
<keyword evidence="1" id="KW-0472">Membrane</keyword>
<keyword evidence="1" id="KW-0812">Transmembrane</keyword>
<keyword evidence="3" id="KW-1185">Reference proteome</keyword>
<dbReference type="Proteomes" id="UP000024635">
    <property type="component" value="Unassembled WGS sequence"/>
</dbReference>
<evidence type="ECO:0000313" key="2">
    <source>
        <dbReference type="EMBL" id="EYC36945.1"/>
    </source>
</evidence>
<protein>
    <submittedName>
        <fullName evidence="2">Uncharacterized protein</fullName>
    </submittedName>
</protein>
<dbReference type="AlphaFoldDB" id="A0A016WBD5"/>
<name>A0A016WBD5_9BILA</name>
<feature type="transmembrane region" description="Helical" evidence="1">
    <location>
        <begin position="53"/>
        <end position="73"/>
    </location>
</feature>
<comment type="caution">
    <text evidence="2">The sequence shown here is derived from an EMBL/GenBank/DDBJ whole genome shotgun (WGS) entry which is preliminary data.</text>
</comment>
<organism evidence="2 3">
    <name type="scientific">Ancylostoma ceylanicum</name>
    <dbReference type="NCBI Taxonomy" id="53326"/>
    <lineage>
        <taxon>Eukaryota</taxon>
        <taxon>Metazoa</taxon>
        <taxon>Ecdysozoa</taxon>
        <taxon>Nematoda</taxon>
        <taxon>Chromadorea</taxon>
        <taxon>Rhabditida</taxon>
        <taxon>Rhabditina</taxon>
        <taxon>Rhabditomorpha</taxon>
        <taxon>Strongyloidea</taxon>
        <taxon>Ancylostomatidae</taxon>
        <taxon>Ancylostomatinae</taxon>
        <taxon>Ancylostoma</taxon>
    </lineage>
</organism>
<sequence>MSYATGFPGSSVPDSPPPPYVISIRESPKRIHARSLKSNELKLEWIPYTTTHAALYIFIAIIVLVYNSICFVHNFGRMPLAKTTLDEVIGEEPLLCSVVMQWMMVFSIFAAGIALERCVPQPLHLFLSILATNGNTVLFAINVRKVTDGVIGASSEYFIFVTLLFLLSTVLCCAYLVALNYYRKQKRLHRSTVLSSTAHEVSKRRMQRAEEYKDASGGSFLPDYSEIICEYLRSAGRELMAGRPGRPWYPSGQPGQKGNYCIACRLTSQIVCDVSTNSSRHV</sequence>
<feature type="transmembrane region" description="Helical" evidence="1">
    <location>
        <begin position="94"/>
        <end position="115"/>
    </location>
</feature>
<proteinExistence type="predicted"/>
<accession>A0A016WBD5</accession>
<keyword evidence="1" id="KW-1133">Transmembrane helix</keyword>
<gene>
    <name evidence="2" type="primary">Acey_s0841.g2627</name>
    <name evidence="2" type="ORF">Y032_0841g2627</name>
</gene>
<feature type="transmembrane region" description="Helical" evidence="1">
    <location>
        <begin position="157"/>
        <end position="182"/>
    </location>
</feature>
<evidence type="ECO:0000256" key="1">
    <source>
        <dbReference type="SAM" id="Phobius"/>
    </source>
</evidence>
<evidence type="ECO:0000313" key="3">
    <source>
        <dbReference type="Proteomes" id="UP000024635"/>
    </source>
</evidence>